<dbReference type="SUPFAM" id="SSF49265">
    <property type="entry name" value="Fibronectin type III"/>
    <property type="match status" value="1"/>
</dbReference>
<dbReference type="GeneID" id="103359435"/>
<dbReference type="AlphaFoldDB" id="A0A9Y4JY21"/>
<dbReference type="Proteomes" id="UP000694891">
    <property type="component" value="Unplaced"/>
</dbReference>
<dbReference type="InterPro" id="IPR036116">
    <property type="entry name" value="FN3_sf"/>
</dbReference>
<feature type="transmembrane region" description="Helical" evidence="1">
    <location>
        <begin position="105"/>
        <end position="129"/>
    </location>
</feature>
<keyword evidence="1" id="KW-0472">Membrane</keyword>
<dbReference type="RefSeq" id="XP_008282993.1">
    <property type="nucleotide sequence ID" value="XM_008284771.1"/>
</dbReference>
<keyword evidence="2" id="KW-1185">Reference proteome</keyword>
<evidence type="ECO:0000256" key="1">
    <source>
        <dbReference type="SAM" id="Phobius"/>
    </source>
</evidence>
<evidence type="ECO:0000313" key="2">
    <source>
        <dbReference type="Proteomes" id="UP000694891"/>
    </source>
</evidence>
<evidence type="ECO:0000313" key="3">
    <source>
        <dbReference type="RefSeq" id="XP_008282993.1"/>
    </source>
</evidence>
<protein>
    <submittedName>
        <fullName evidence="3">Receptor-type tyrosine-protein phosphatase C-like</fullName>
    </submittedName>
</protein>
<organism evidence="2 3">
    <name type="scientific">Stegastes partitus</name>
    <name type="common">bicolor damselfish</name>
    <dbReference type="NCBI Taxonomy" id="144197"/>
    <lineage>
        <taxon>Eukaryota</taxon>
        <taxon>Metazoa</taxon>
        <taxon>Chordata</taxon>
        <taxon>Craniata</taxon>
        <taxon>Vertebrata</taxon>
        <taxon>Euteleostomi</taxon>
        <taxon>Actinopterygii</taxon>
        <taxon>Neopterygii</taxon>
        <taxon>Teleostei</taxon>
        <taxon>Neoteleostei</taxon>
        <taxon>Acanthomorphata</taxon>
        <taxon>Ovalentaria</taxon>
        <taxon>Pomacentridae</taxon>
        <taxon>Stegastes</taxon>
    </lineage>
</organism>
<reference evidence="3" key="1">
    <citation type="submission" date="2025-08" db="UniProtKB">
        <authorList>
            <consortium name="RefSeq"/>
        </authorList>
    </citation>
    <scope>IDENTIFICATION</scope>
</reference>
<sequence length="166" mass="18880">MVSGGEMRAAGKPDNITSVSVSLLENNVIRATCEGPKNVFGRKRRYRAYLRNTDVKLPLNDNCDFEFRDLSYSTSYTVVVIVFNEAFESNPTTGQISTKYNDKALIGFLCFLIIIIVSVGLFMVIYKFYVRRNRKSRSGVNDDMMLEANAIYMNARPPGWRHKAAR</sequence>
<name>A0A9Y4JY21_9TELE</name>
<keyword evidence="1" id="KW-1133">Transmembrane helix</keyword>
<accession>A0A9Y4JY21</accession>
<keyword evidence="1" id="KW-0812">Transmembrane</keyword>
<proteinExistence type="predicted"/>
<gene>
    <name evidence="3" type="primary">LOC103359435</name>
</gene>